<organism evidence="6 7">
    <name type="scientific">Pogona vitticeps</name>
    <name type="common">central bearded dragon</name>
    <dbReference type="NCBI Taxonomy" id="103695"/>
    <lineage>
        <taxon>Eukaryota</taxon>
        <taxon>Metazoa</taxon>
        <taxon>Chordata</taxon>
        <taxon>Craniata</taxon>
        <taxon>Vertebrata</taxon>
        <taxon>Euteleostomi</taxon>
        <taxon>Lepidosauria</taxon>
        <taxon>Squamata</taxon>
        <taxon>Bifurcata</taxon>
        <taxon>Unidentata</taxon>
        <taxon>Episquamata</taxon>
        <taxon>Toxicofera</taxon>
        <taxon>Iguania</taxon>
        <taxon>Acrodonta</taxon>
        <taxon>Agamidae</taxon>
        <taxon>Amphibolurinae</taxon>
        <taxon>Pogona</taxon>
    </lineage>
</organism>
<gene>
    <name evidence="7" type="primary">LOC110084416</name>
</gene>
<keyword evidence="2 5" id="KW-0812">Transmembrane</keyword>
<keyword evidence="6" id="KW-1185">Reference proteome</keyword>
<sequence length="387" mass="42561">MAVGGGSEEAALTDSQVLALAGVHLAVLSLSLLGSGSILGAAVRRRRCCHDQLRPLFLLSLSDFLAALPLISAAAAHFLPAQVFISVRAWCPSLLRLGMMFYAISFLMVIVYAYEVNRAVGGWRAGPVAVLEVAGEGGRDPAGQMGLSLSLRESTNSSSRLCRWTCRAKLYPSLPYILAWLLPFLVFLSLLVRRGVPLQENAPWPWIPLQPHNHSWASYRLYCSSCLILIHRSPDVCSKDRRDPGREGKIFFLALVAFVVASCTVLYCKVKGWCRKQRGRPLPAWGTESCARRSHATGYFQLVFLVCWMPAFLLALLSFTGLPTATLFPLYVAVALTVSLQGLLHSLVYGWLRQNFRGEVTGEELPLRCPPDLKAFYDDSLATSTEG</sequence>
<evidence type="ECO:0000256" key="1">
    <source>
        <dbReference type="ARBA" id="ARBA00004141"/>
    </source>
</evidence>
<keyword evidence="3 5" id="KW-1133">Transmembrane helix</keyword>
<evidence type="ECO:0000313" key="6">
    <source>
        <dbReference type="Proteomes" id="UP001652642"/>
    </source>
</evidence>
<feature type="transmembrane region" description="Helical" evidence="5">
    <location>
        <begin position="55"/>
        <end position="79"/>
    </location>
</feature>
<feature type="transmembrane region" description="Helical" evidence="5">
    <location>
        <begin position="328"/>
        <end position="352"/>
    </location>
</feature>
<evidence type="ECO:0000256" key="5">
    <source>
        <dbReference type="SAM" id="Phobius"/>
    </source>
</evidence>
<dbReference type="PANTHER" id="PTHR23112:SF36">
    <property type="entry name" value="SI:DKEY-30C15.2 PROTEIN"/>
    <property type="match status" value="1"/>
</dbReference>
<feature type="transmembrane region" description="Helical" evidence="5">
    <location>
        <begin position="302"/>
        <end position="322"/>
    </location>
</feature>
<evidence type="ECO:0000256" key="3">
    <source>
        <dbReference type="ARBA" id="ARBA00022989"/>
    </source>
</evidence>
<dbReference type="Gene3D" id="1.20.1070.10">
    <property type="entry name" value="Rhodopsin 7-helix transmembrane proteins"/>
    <property type="match status" value="1"/>
</dbReference>
<feature type="transmembrane region" description="Helical" evidence="5">
    <location>
        <begin position="17"/>
        <end position="43"/>
    </location>
</feature>
<dbReference type="RefSeq" id="XP_072858441.1">
    <property type="nucleotide sequence ID" value="XM_073002340.1"/>
</dbReference>
<protein>
    <submittedName>
        <fullName evidence="7">Uncharacterized protein isoform X1</fullName>
    </submittedName>
</protein>
<evidence type="ECO:0000313" key="7">
    <source>
        <dbReference type="RefSeq" id="XP_072858441.1"/>
    </source>
</evidence>
<feature type="transmembrane region" description="Helical" evidence="5">
    <location>
        <begin position="250"/>
        <end position="270"/>
    </location>
</feature>
<comment type="subcellular location">
    <subcellularLocation>
        <location evidence="1">Membrane</location>
        <topology evidence="1">Multi-pass membrane protein</topology>
    </subcellularLocation>
</comment>
<dbReference type="Proteomes" id="UP001652642">
    <property type="component" value="Chromosome 5"/>
</dbReference>
<evidence type="ECO:0000256" key="2">
    <source>
        <dbReference type="ARBA" id="ARBA00022692"/>
    </source>
</evidence>
<reference evidence="7" key="1">
    <citation type="submission" date="2025-08" db="UniProtKB">
        <authorList>
            <consortium name="RefSeq"/>
        </authorList>
    </citation>
    <scope>IDENTIFICATION</scope>
</reference>
<accession>A0ABM5GLB5</accession>
<name>A0ABM5GLB5_9SAUR</name>
<evidence type="ECO:0000256" key="4">
    <source>
        <dbReference type="ARBA" id="ARBA00023136"/>
    </source>
</evidence>
<feature type="transmembrane region" description="Helical" evidence="5">
    <location>
        <begin position="173"/>
        <end position="192"/>
    </location>
</feature>
<dbReference type="PANTHER" id="PTHR23112">
    <property type="entry name" value="G PROTEIN-COUPLED RECEPTOR 157-RELATED"/>
    <property type="match status" value="1"/>
</dbReference>
<dbReference type="GeneID" id="110084416"/>
<keyword evidence="4 5" id="KW-0472">Membrane</keyword>
<proteinExistence type="predicted"/>
<feature type="transmembrane region" description="Helical" evidence="5">
    <location>
        <begin position="94"/>
        <end position="114"/>
    </location>
</feature>